<dbReference type="Pfam" id="PF19579">
    <property type="entry name" value="FtsL_2"/>
    <property type="match status" value="1"/>
</dbReference>
<keyword evidence="3" id="KW-0131">Cell cycle</keyword>
<evidence type="ECO:0000313" key="4">
    <source>
        <dbReference type="Proteomes" id="UP001152599"/>
    </source>
</evidence>
<organism evidence="3 4">
    <name type="scientific">Profundicola chukchiensis</name>
    <dbReference type="NCBI Taxonomy" id="2961959"/>
    <lineage>
        <taxon>Bacteria</taxon>
        <taxon>Pseudomonadati</taxon>
        <taxon>Bacteroidota</taxon>
        <taxon>Flavobacteriia</taxon>
        <taxon>Flavobacteriales</taxon>
        <taxon>Weeksellaceae</taxon>
        <taxon>Profundicola</taxon>
    </lineage>
</organism>
<comment type="caution">
    <text evidence="3">The sequence shown here is derived from an EMBL/GenBank/DDBJ whole genome shotgun (WGS) entry which is preliminary data.</text>
</comment>
<keyword evidence="4" id="KW-1185">Reference proteome</keyword>
<sequence>MPKKKNKSSISIKDILKGKFLVEEGSFGNWRFVFFLAALAFISISSSHWADKKVVKIRKLQREVSDLKSEYSDLHKSVMQSKMESFVAEKVLKDSIKKSTVQPYKLTQK</sequence>
<name>A0A9X4MYJ7_9FLAO</name>
<feature type="transmembrane region" description="Helical" evidence="2">
    <location>
        <begin position="30"/>
        <end position="50"/>
    </location>
</feature>
<feature type="coiled-coil region" evidence="1">
    <location>
        <begin position="50"/>
        <end position="77"/>
    </location>
</feature>
<evidence type="ECO:0000256" key="2">
    <source>
        <dbReference type="SAM" id="Phobius"/>
    </source>
</evidence>
<evidence type="ECO:0000313" key="3">
    <source>
        <dbReference type="EMBL" id="MDG4945035.1"/>
    </source>
</evidence>
<reference evidence="3" key="1">
    <citation type="submission" date="2022-07" db="EMBL/GenBank/DDBJ databases">
        <title>Description and genome-wide analysis of Profundicola chukchiensis gen. nov., sp. nov., marine bacteria isolated from bottom sediments of the Chukchi Sea.</title>
        <authorList>
            <person name="Romanenko L."/>
            <person name="Otstavnykh N."/>
            <person name="Kurilenko V."/>
            <person name="Eremeev V."/>
            <person name="Velansky P."/>
            <person name="Mikhailov V."/>
            <person name="Isaeva M."/>
        </authorList>
    </citation>
    <scope>NUCLEOTIDE SEQUENCE</scope>
    <source>
        <strain evidence="3">KMM 9713</strain>
    </source>
</reference>
<proteinExistence type="predicted"/>
<evidence type="ECO:0000256" key="1">
    <source>
        <dbReference type="SAM" id="Coils"/>
    </source>
</evidence>
<dbReference type="AlphaFoldDB" id="A0A9X4MYJ7"/>
<dbReference type="GO" id="GO:0051301">
    <property type="term" value="P:cell division"/>
    <property type="evidence" value="ECO:0007669"/>
    <property type="project" value="UniProtKB-KW"/>
</dbReference>
<keyword evidence="2" id="KW-0472">Membrane</keyword>
<dbReference type="EMBL" id="JANCMU010000001">
    <property type="protein sequence ID" value="MDG4945035.1"/>
    <property type="molecule type" value="Genomic_DNA"/>
</dbReference>
<gene>
    <name evidence="3" type="ORF">NMK71_01285</name>
</gene>
<dbReference type="InterPro" id="IPR045755">
    <property type="entry name" value="FtsL-like"/>
</dbReference>
<keyword evidence="2" id="KW-1133">Transmembrane helix</keyword>
<dbReference type="RefSeq" id="WP_304419763.1">
    <property type="nucleotide sequence ID" value="NZ_JANCMU010000001.1"/>
</dbReference>
<accession>A0A9X4MYJ7</accession>
<keyword evidence="2" id="KW-0812">Transmembrane</keyword>
<keyword evidence="1" id="KW-0175">Coiled coil</keyword>
<dbReference type="Proteomes" id="UP001152599">
    <property type="component" value="Unassembled WGS sequence"/>
</dbReference>
<keyword evidence="3" id="KW-0132">Cell division</keyword>
<protein>
    <submittedName>
        <fullName evidence="3">FtsL-like putative cell division protein</fullName>
    </submittedName>
</protein>